<dbReference type="OrthoDB" id="439808at2759"/>
<dbReference type="PANTHER" id="PTHR48025:SF6">
    <property type="entry name" value="RRM DOMAIN-CONTAINING PROTEIN"/>
    <property type="match status" value="1"/>
</dbReference>
<accession>A0A843TU42</accession>
<protein>
    <recommendedName>
        <fullName evidence="4">RRM domain-containing protein</fullName>
    </recommendedName>
</protein>
<feature type="compositionally biased region" description="Acidic residues" evidence="3">
    <location>
        <begin position="289"/>
        <end position="298"/>
    </location>
</feature>
<keyword evidence="1 2" id="KW-0694">RNA-binding</keyword>
<dbReference type="GO" id="GO:0003729">
    <property type="term" value="F:mRNA binding"/>
    <property type="evidence" value="ECO:0007669"/>
    <property type="project" value="TreeGrafter"/>
</dbReference>
<dbReference type="GO" id="GO:1901259">
    <property type="term" value="P:chloroplast rRNA processing"/>
    <property type="evidence" value="ECO:0007669"/>
    <property type="project" value="TreeGrafter"/>
</dbReference>
<evidence type="ECO:0000313" key="5">
    <source>
        <dbReference type="EMBL" id="MQL71859.1"/>
    </source>
</evidence>
<dbReference type="SMR" id="A0A843TU42"/>
<feature type="region of interest" description="Disordered" evidence="3">
    <location>
        <begin position="272"/>
        <end position="298"/>
    </location>
</feature>
<proteinExistence type="predicted"/>
<name>A0A843TU42_COLES</name>
<evidence type="ECO:0000313" key="6">
    <source>
        <dbReference type="Proteomes" id="UP000652761"/>
    </source>
</evidence>
<feature type="region of interest" description="Disordered" evidence="3">
    <location>
        <begin position="85"/>
        <end position="104"/>
    </location>
</feature>
<dbReference type="InterPro" id="IPR000504">
    <property type="entry name" value="RRM_dom"/>
</dbReference>
<keyword evidence="6" id="KW-1185">Reference proteome</keyword>
<dbReference type="PANTHER" id="PTHR48025">
    <property type="entry name" value="OS02G0815200 PROTEIN"/>
    <property type="match status" value="1"/>
</dbReference>
<reference evidence="5" key="1">
    <citation type="submission" date="2017-07" db="EMBL/GenBank/DDBJ databases">
        <title>Taro Niue Genome Assembly and Annotation.</title>
        <authorList>
            <person name="Atibalentja N."/>
            <person name="Keating K."/>
            <person name="Fields C.J."/>
        </authorList>
    </citation>
    <scope>NUCLEOTIDE SEQUENCE</scope>
    <source>
        <strain evidence="5">Niue_2</strain>
        <tissue evidence="5">Leaf</tissue>
    </source>
</reference>
<dbReference type="InterPro" id="IPR035979">
    <property type="entry name" value="RBD_domain_sf"/>
</dbReference>
<dbReference type="PROSITE" id="PS50102">
    <property type="entry name" value="RRM"/>
    <property type="match status" value="2"/>
</dbReference>
<dbReference type="Pfam" id="PF00076">
    <property type="entry name" value="RRM_1"/>
    <property type="match status" value="2"/>
</dbReference>
<dbReference type="AlphaFoldDB" id="A0A843TU42"/>
<dbReference type="GO" id="GO:0009535">
    <property type="term" value="C:chloroplast thylakoid membrane"/>
    <property type="evidence" value="ECO:0007669"/>
    <property type="project" value="TreeGrafter"/>
</dbReference>
<dbReference type="SMART" id="SM00360">
    <property type="entry name" value="RRM"/>
    <property type="match status" value="2"/>
</dbReference>
<organism evidence="5 6">
    <name type="scientific">Colocasia esculenta</name>
    <name type="common">Wild taro</name>
    <name type="synonym">Arum esculentum</name>
    <dbReference type="NCBI Taxonomy" id="4460"/>
    <lineage>
        <taxon>Eukaryota</taxon>
        <taxon>Viridiplantae</taxon>
        <taxon>Streptophyta</taxon>
        <taxon>Embryophyta</taxon>
        <taxon>Tracheophyta</taxon>
        <taxon>Spermatophyta</taxon>
        <taxon>Magnoliopsida</taxon>
        <taxon>Liliopsida</taxon>
        <taxon>Araceae</taxon>
        <taxon>Aroideae</taxon>
        <taxon>Colocasieae</taxon>
        <taxon>Colocasia</taxon>
    </lineage>
</organism>
<dbReference type="Proteomes" id="UP000652761">
    <property type="component" value="Unassembled WGS sequence"/>
</dbReference>
<dbReference type="Gene3D" id="3.30.70.330">
    <property type="match status" value="2"/>
</dbReference>
<dbReference type="EMBL" id="NMUH01000112">
    <property type="protein sequence ID" value="MQL71859.1"/>
    <property type="molecule type" value="Genomic_DNA"/>
</dbReference>
<comment type="caution">
    <text evidence="5">The sequence shown here is derived from an EMBL/GenBank/DDBJ whole genome shotgun (WGS) entry which is preliminary data.</text>
</comment>
<evidence type="ECO:0000256" key="3">
    <source>
        <dbReference type="SAM" id="MobiDB-lite"/>
    </source>
</evidence>
<feature type="domain" description="RRM" evidence="4">
    <location>
        <begin position="201"/>
        <end position="279"/>
    </location>
</feature>
<gene>
    <name evidence="5" type="ORF">Taro_004229</name>
</gene>
<feature type="domain" description="RRM" evidence="4">
    <location>
        <begin position="107"/>
        <end position="184"/>
    </location>
</feature>
<dbReference type="SUPFAM" id="SSF54928">
    <property type="entry name" value="RNA-binding domain, RBD"/>
    <property type="match status" value="2"/>
</dbReference>
<dbReference type="InterPro" id="IPR050502">
    <property type="entry name" value="Euk_RNA-bind_prot"/>
</dbReference>
<evidence type="ECO:0000259" key="4">
    <source>
        <dbReference type="PROSITE" id="PS50102"/>
    </source>
</evidence>
<feature type="region of interest" description="Disordered" evidence="3">
    <location>
        <begin position="1"/>
        <end position="29"/>
    </location>
</feature>
<evidence type="ECO:0000256" key="2">
    <source>
        <dbReference type="PROSITE-ProRule" id="PRU00176"/>
    </source>
</evidence>
<feature type="compositionally biased region" description="Low complexity" evidence="3">
    <location>
        <begin position="1"/>
        <end position="28"/>
    </location>
</feature>
<evidence type="ECO:0000256" key="1">
    <source>
        <dbReference type="ARBA" id="ARBA00022884"/>
    </source>
</evidence>
<sequence length="298" mass="32548">MALSATTATAPAAIHPSSSSSSSPSPAAVRFQVSVHVPSACRQSRWTPPPSALVSLHCGSRVGGGTKRSPLLLLAAVEGYQVVDEQQQDSADKEGEEAENGADDKRRKLYVVNIPWDFTAPEMRELFGQCGTVKDVEIIKQKNGKSRGLAFITMSSPEEARAVIEKFDSYELKERIIRVEFAKNLKKPSPRPAGASLETRNKIYVSNLAWKARSNNLREFFSENFKPVSARVVFDTPSGRAAGYGFVSFATKEEVDAAISELDGKELMGRPVRLKVSERKDNPPGSEVETTDSSDEQI</sequence>
<dbReference type="InterPro" id="IPR012677">
    <property type="entry name" value="Nucleotide-bd_a/b_plait_sf"/>
</dbReference>